<dbReference type="InterPro" id="IPR007612">
    <property type="entry name" value="LOR"/>
</dbReference>
<dbReference type="KEGG" id="abae:CL176_08630"/>
<evidence type="ECO:0000256" key="1">
    <source>
        <dbReference type="ARBA" id="ARBA00005437"/>
    </source>
</evidence>
<sequence length="163" mass="18855">MELLMKQRIRSLKQDFDIYNSAGEVMYEVKGKFFSLGRELAIYEIGQNQMRAKIKQKLLSWMPQMDIYVNDTLVTSIRQKLTFFREAYDVSGLNWRIEGDILAYNYQIYDQSGELLASIQRKLLAWSDTFKVHINNELVDPIYVIAVVMAIDLVADSADAAVL</sequence>
<evidence type="ECO:0008006" key="4">
    <source>
        <dbReference type="Google" id="ProtNLM"/>
    </source>
</evidence>
<keyword evidence="3" id="KW-1185">Reference proteome</keyword>
<evidence type="ECO:0000313" key="2">
    <source>
        <dbReference type="EMBL" id="AXY26061.1"/>
    </source>
</evidence>
<comment type="similarity">
    <text evidence="1">Belongs to the LOR family.</text>
</comment>
<name>A0A347WLV4_9LACT</name>
<dbReference type="AlphaFoldDB" id="A0A347WLV4"/>
<dbReference type="EMBL" id="CP023434">
    <property type="protein sequence ID" value="AXY26061.1"/>
    <property type="molecule type" value="Genomic_DNA"/>
</dbReference>
<dbReference type="InterPro" id="IPR025659">
    <property type="entry name" value="Tubby-like_C"/>
</dbReference>
<reference evidence="2 3" key="1">
    <citation type="submission" date="2017-09" db="EMBL/GenBank/DDBJ databases">
        <title>Complete genome sequence of Oxytococcus suis strain ZY16052.</title>
        <authorList>
            <person name="Li F."/>
        </authorList>
    </citation>
    <scope>NUCLEOTIDE SEQUENCE [LARGE SCALE GENOMIC DNA]</scope>
    <source>
        <strain evidence="2 3">ZY16052</strain>
    </source>
</reference>
<gene>
    <name evidence="2" type="ORF">CL176_08630</name>
</gene>
<dbReference type="Pfam" id="PF04525">
    <property type="entry name" value="LOR"/>
    <property type="match status" value="1"/>
</dbReference>
<protein>
    <recommendedName>
        <fullName evidence="4">LURP-one-related family protein</fullName>
    </recommendedName>
</protein>
<dbReference type="OrthoDB" id="652307at2"/>
<accession>A0A347WLV4</accession>
<proteinExistence type="inferred from homology"/>
<evidence type="ECO:0000313" key="3">
    <source>
        <dbReference type="Proteomes" id="UP000263232"/>
    </source>
</evidence>
<dbReference type="SUPFAM" id="SSF54518">
    <property type="entry name" value="Tubby C-terminal domain-like"/>
    <property type="match status" value="1"/>
</dbReference>
<dbReference type="Proteomes" id="UP000263232">
    <property type="component" value="Chromosome"/>
</dbReference>
<organism evidence="2 3">
    <name type="scientific">Suicoccus acidiformans</name>
    <dbReference type="NCBI Taxonomy" id="2036206"/>
    <lineage>
        <taxon>Bacteria</taxon>
        <taxon>Bacillati</taxon>
        <taxon>Bacillota</taxon>
        <taxon>Bacilli</taxon>
        <taxon>Lactobacillales</taxon>
        <taxon>Aerococcaceae</taxon>
        <taxon>Suicoccus</taxon>
    </lineage>
</organism>
<dbReference type="InterPro" id="IPR038595">
    <property type="entry name" value="LOR_sf"/>
</dbReference>
<dbReference type="RefSeq" id="WP_118990959.1">
    <property type="nucleotide sequence ID" value="NZ_CP023434.1"/>
</dbReference>
<dbReference type="Gene3D" id="2.40.160.200">
    <property type="entry name" value="LURP1-related"/>
    <property type="match status" value="1"/>
</dbReference>